<proteinExistence type="predicted"/>
<protein>
    <submittedName>
        <fullName evidence="1">Uncharacterized protein</fullName>
    </submittedName>
</protein>
<keyword evidence="2" id="KW-1185">Reference proteome</keyword>
<dbReference type="AlphaFoldDB" id="A0A0R2MGI8"/>
<evidence type="ECO:0000313" key="1">
    <source>
        <dbReference type="EMBL" id="KRO10925.1"/>
    </source>
</evidence>
<dbReference type="STRING" id="942150.IV64_GL002618"/>
<accession>A0A0R2MGI8</accession>
<dbReference type="OrthoDB" id="2313159at2"/>
<dbReference type="PATRIC" id="fig|942150.3.peg.2729"/>
<dbReference type="RefSeq" id="WP_057706353.1">
    <property type="nucleotide sequence ID" value="NZ_JQCL01000057.1"/>
</dbReference>
<evidence type="ECO:0000313" key="2">
    <source>
        <dbReference type="Proteomes" id="UP000051783"/>
    </source>
</evidence>
<gene>
    <name evidence="1" type="ORF">IV64_GL002618</name>
</gene>
<comment type="caution">
    <text evidence="1">The sequence shown here is derived from an EMBL/GenBank/DDBJ whole genome shotgun (WGS) entry which is preliminary data.</text>
</comment>
<name>A0A0R2MGI8_9LACO</name>
<dbReference type="Proteomes" id="UP000051783">
    <property type="component" value="Unassembled WGS sequence"/>
</dbReference>
<sequence>MKSETKRALTLGLIFLLSILAGWRYRVVNRGYLPQNVKEIIVKRNQTVKAPDVRFKILGAKTKLTSDEALMDVTMSINQVGPSNYGFKTNNPNFDENMWFNIPYGYYSMTKGPTTTTGKALSMSDMPKKGWRVIVMSFRTPRDNYASRNATPRFSFLVPHGKQYVKYSYLLDF</sequence>
<organism evidence="1 2">
    <name type="scientific">Lactiplantibacillus xiangfangensis</name>
    <dbReference type="NCBI Taxonomy" id="942150"/>
    <lineage>
        <taxon>Bacteria</taxon>
        <taxon>Bacillati</taxon>
        <taxon>Bacillota</taxon>
        <taxon>Bacilli</taxon>
        <taxon>Lactobacillales</taxon>
        <taxon>Lactobacillaceae</taxon>
        <taxon>Lactiplantibacillus</taxon>
    </lineage>
</organism>
<dbReference type="EMBL" id="JQCL01000057">
    <property type="protein sequence ID" value="KRO10925.1"/>
    <property type="molecule type" value="Genomic_DNA"/>
</dbReference>
<reference evidence="1 2" key="1">
    <citation type="journal article" date="2015" name="Genome Announc.">
        <title>Expanding the biotechnology potential of lactobacilli through comparative genomics of 213 strains and associated genera.</title>
        <authorList>
            <person name="Sun Z."/>
            <person name="Harris H.M."/>
            <person name="McCann A."/>
            <person name="Guo C."/>
            <person name="Argimon S."/>
            <person name="Zhang W."/>
            <person name="Yang X."/>
            <person name="Jeffery I.B."/>
            <person name="Cooney J.C."/>
            <person name="Kagawa T.F."/>
            <person name="Liu W."/>
            <person name="Song Y."/>
            <person name="Salvetti E."/>
            <person name="Wrobel A."/>
            <person name="Rasinkangas P."/>
            <person name="Parkhill J."/>
            <person name="Rea M.C."/>
            <person name="O'Sullivan O."/>
            <person name="Ritari J."/>
            <person name="Douillard F.P."/>
            <person name="Paul Ross R."/>
            <person name="Yang R."/>
            <person name="Briner A.E."/>
            <person name="Felis G.E."/>
            <person name="de Vos W.M."/>
            <person name="Barrangou R."/>
            <person name="Klaenhammer T.R."/>
            <person name="Caufield P.W."/>
            <person name="Cui Y."/>
            <person name="Zhang H."/>
            <person name="O'Toole P.W."/>
        </authorList>
    </citation>
    <scope>NUCLEOTIDE SEQUENCE [LARGE SCALE GENOMIC DNA]</scope>
    <source>
        <strain evidence="1 2">LMG 26013</strain>
    </source>
</reference>